<sequence>MHYFHFFPESSEMPTNYFVTGDEIRHNQEECRYRENILYKLQETVHFCFASKDTDLYERFERLWREMGNLLSQMFDTRGTTQTYNAVQKINEAMECWIQKKVNHSFDKQ</sequence>
<protein>
    <submittedName>
        <fullName evidence="1">Uncharacterized protein</fullName>
    </submittedName>
</protein>
<proteinExistence type="predicted"/>
<dbReference type="Proteomes" id="UP000887116">
    <property type="component" value="Unassembled WGS sequence"/>
</dbReference>
<dbReference type="EMBL" id="BMAO01010689">
    <property type="protein sequence ID" value="GFQ68822.1"/>
    <property type="molecule type" value="Genomic_DNA"/>
</dbReference>
<dbReference type="AlphaFoldDB" id="A0A8X6H805"/>
<gene>
    <name evidence="1" type="ORF">TNCT_8102</name>
</gene>
<evidence type="ECO:0000313" key="2">
    <source>
        <dbReference type="Proteomes" id="UP000887116"/>
    </source>
</evidence>
<dbReference type="OrthoDB" id="6469953at2759"/>
<accession>A0A8X6H805</accession>
<organism evidence="1 2">
    <name type="scientific">Trichonephila clavata</name>
    <name type="common">Joro spider</name>
    <name type="synonym">Nephila clavata</name>
    <dbReference type="NCBI Taxonomy" id="2740835"/>
    <lineage>
        <taxon>Eukaryota</taxon>
        <taxon>Metazoa</taxon>
        <taxon>Ecdysozoa</taxon>
        <taxon>Arthropoda</taxon>
        <taxon>Chelicerata</taxon>
        <taxon>Arachnida</taxon>
        <taxon>Araneae</taxon>
        <taxon>Araneomorphae</taxon>
        <taxon>Entelegynae</taxon>
        <taxon>Araneoidea</taxon>
        <taxon>Nephilidae</taxon>
        <taxon>Trichonephila</taxon>
    </lineage>
</organism>
<evidence type="ECO:0000313" key="1">
    <source>
        <dbReference type="EMBL" id="GFQ68822.1"/>
    </source>
</evidence>
<keyword evidence="2" id="KW-1185">Reference proteome</keyword>
<reference evidence="1" key="1">
    <citation type="submission" date="2020-07" db="EMBL/GenBank/DDBJ databases">
        <title>Multicomponent nature underlies the extraordinary mechanical properties of spider dragline silk.</title>
        <authorList>
            <person name="Kono N."/>
            <person name="Nakamura H."/>
            <person name="Mori M."/>
            <person name="Yoshida Y."/>
            <person name="Ohtoshi R."/>
            <person name="Malay A.D."/>
            <person name="Moran D.A.P."/>
            <person name="Tomita M."/>
            <person name="Numata K."/>
            <person name="Arakawa K."/>
        </authorList>
    </citation>
    <scope>NUCLEOTIDE SEQUENCE</scope>
</reference>
<name>A0A8X6H805_TRICU</name>
<comment type="caution">
    <text evidence="1">The sequence shown here is derived from an EMBL/GenBank/DDBJ whole genome shotgun (WGS) entry which is preliminary data.</text>
</comment>